<dbReference type="PRINTS" id="PR00719">
    <property type="entry name" value="LMWPTPASE"/>
</dbReference>
<evidence type="ECO:0000313" key="9">
    <source>
        <dbReference type="Proteomes" id="UP000553442"/>
    </source>
</evidence>
<dbReference type="SUPFAM" id="SSF52788">
    <property type="entry name" value="Phosphotyrosine protein phosphatases I"/>
    <property type="match status" value="1"/>
</dbReference>
<evidence type="ECO:0000256" key="5">
    <source>
        <dbReference type="ARBA" id="ARBA00051722"/>
    </source>
</evidence>
<dbReference type="Proteomes" id="UP000553442">
    <property type="component" value="Unassembled WGS sequence"/>
</dbReference>
<name>A0A7W5K442_9GAMM</name>
<proteinExistence type="inferred from homology"/>
<evidence type="ECO:0000259" key="7">
    <source>
        <dbReference type="SMART" id="SM00226"/>
    </source>
</evidence>
<feature type="active site" description="Nucleophile" evidence="6">
    <location>
        <position position="9"/>
    </location>
</feature>
<organism evidence="8 9">
    <name type="scientific">Halomonas campaniensis</name>
    <dbReference type="NCBI Taxonomy" id="213554"/>
    <lineage>
        <taxon>Bacteria</taxon>
        <taxon>Pseudomonadati</taxon>
        <taxon>Pseudomonadota</taxon>
        <taxon>Gammaproteobacteria</taxon>
        <taxon>Oceanospirillales</taxon>
        <taxon>Halomonadaceae</taxon>
        <taxon>Halomonas</taxon>
    </lineage>
</organism>
<sequence length="152" mass="16161">MFQRILVVCTGNICRSPVAAAMLRARLPGREVHSAGLGALGGHGVEPTAAALARADGLEVTEHRARQLTAEMLAAADLVLVMSEGQRRAVATLVPEALGKTMLLGRWLEGGQGREIPDPYRRPQQVFEQVHGLLKQATAAWAKRLQGPGSPG</sequence>
<dbReference type="PANTHER" id="PTHR11717">
    <property type="entry name" value="LOW MOLECULAR WEIGHT PROTEIN TYROSINE PHOSPHATASE"/>
    <property type="match status" value="1"/>
</dbReference>
<dbReference type="EC" id="3.1.3.48" evidence="2"/>
<evidence type="ECO:0000256" key="1">
    <source>
        <dbReference type="ARBA" id="ARBA00011063"/>
    </source>
</evidence>
<dbReference type="SMART" id="SM00226">
    <property type="entry name" value="LMWPc"/>
    <property type="match status" value="1"/>
</dbReference>
<dbReference type="AlphaFoldDB" id="A0A7W5K442"/>
<dbReference type="GO" id="GO:0004725">
    <property type="term" value="F:protein tyrosine phosphatase activity"/>
    <property type="evidence" value="ECO:0007669"/>
    <property type="project" value="UniProtKB-EC"/>
</dbReference>
<evidence type="ECO:0000256" key="2">
    <source>
        <dbReference type="ARBA" id="ARBA00013064"/>
    </source>
</evidence>
<dbReference type="EMBL" id="JACHZF010000011">
    <property type="protein sequence ID" value="MBB3331007.1"/>
    <property type="molecule type" value="Genomic_DNA"/>
</dbReference>
<dbReference type="CDD" id="cd16343">
    <property type="entry name" value="LMWPTP"/>
    <property type="match status" value="1"/>
</dbReference>
<evidence type="ECO:0000256" key="3">
    <source>
        <dbReference type="ARBA" id="ARBA00022801"/>
    </source>
</evidence>
<reference evidence="8 9" key="1">
    <citation type="submission" date="2020-08" db="EMBL/GenBank/DDBJ databases">
        <title>Genomic Encyclopedia of Archaeal and Bacterial Type Strains, Phase II (KMG-II): from individual species to whole genera.</title>
        <authorList>
            <person name="Goeker M."/>
        </authorList>
    </citation>
    <scope>NUCLEOTIDE SEQUENCE [LARGE SCALE GENOMIC DNA]</scope>
    <source>
        <strain evidence="8 9">5AG</strain>
    </source>
</reference>
<dbReference type="InterPro" id="IPR050438">
    <property type="entry name" value="LMW_PTPase"/>
</dbReference>
<keyword evidence="9" id="KW-1185">Reference proteome</keyword>
<keyword evidence="3 8" id="KW-0378">Hydrolase</keyword>
<comment type="catalytic activity">
    <reaction evidence="5">
        <text>O-phospho-L-tyrosyl-[protein] + H2O = L-tyrosyl-[protein] + phosphate</text>
        <dbReference type="Rhea" id="RHEA:10684"/>
        <dbReference type="Rhea" id="RHEA-COMP:10136"/>
        <dbReference type="Rhea" id="RHEA-COMP:20101"/>
        <dbReference type="ChEBI" id="CHEBI:15377"/>
        <dbReference type="ChEBI" id="CHEBI:43474"/>
        <dbReference type="ChEBI" id="CHEBI:46858"/>
        <dbReference type="ChEBI" id="CHEBI:61978"/>
        <dbReference type="EC" id="3.1.3.48"/>
    </reaction>
</comment>
<evidence type="ECO:0000256" key="4">
    <source>
        <dbReference type="ARBA" id="ARBA00022912"/>
    </source>
</evidence>
<comment type="caution">
    <text evidence="8">The sequence shown here is derived from an EMBL/GenBank/DDBJ whole genome shotgun (WGS) entry which is preliminary data.</text>
</comment>
<dbReference type="InterPro" id="IPR036196">
    <property type="entry name" value="Ptyr_pPase_sf"/>
</dbReference>
<dbReference type="PANTHER" id="PTHR11717:SF31">
    <property type="entry name" value="LOW MOLECULAR WEIGHT PROTEIN-TYROSINE-PHOSPHATASE ETP-RELATED"/>
    <property type="match status" value="1"/>
</dbReference>
<dbReference type="Pfam" id="PF01451">
    <property type="entry name" value="LMWPc"/>
    <property type="match status" value="1"/>
</dbReference>
<feature type="active site" evidence="6">
    <location>
        <position position="15"/>
    </location>
</feature>
<keyword evidence="4" id="KW-0904">Protein phosphatase</keyword>
<accession>A0A7W5K442</accession>
<dbReference type="InterPro" id="IPR023485">
    <property type="entry name" value="Ptyr_pPase"/>
</dbReference>
<dbReference type="RefSeq" id="WP_183331210.1">
    <property type="nucleotide sequence ID" value="NZ_JACHZF010000011.1"/>
</dbReference>
<dbReference type="Gene3D" id="3.40.50.2300">
    <property type="match status" value="1"/>
</dbReference>
<comment type="similarity">
    <text evidence="1">Belongs to the low molecular weight phosphotyrosine protein phosphatase family.</text>
</comment>
<feature type="active site" description="Proton donor" evidence="6">
    <location>
        <position position="118"/>
    </location>
</feature>
<protein>
    <recommendedName>
        <fullName evidence="2">protein-tyrosine-phosphatase</fullName>
        <ecNumber evidence="2">3.1.3.48</ecNumber>
    </recommendedName>
</protein>
<evidence type="ECO:0000313" key="8">
    <source>
        <dbReference type="EMBL" id="MBB3331007.1"/>
    </source>
</evidence>
<evidence type="ECO:0000256" key="6">
    <source>
        <dbReference type="PIRSR" id="PIRSR617867-1"/>
    </source>
</evidence>
<feature type="domain" description="Phosphotyrosine protein phosphatase I" evidence="7">
    <location>
        <begin position="3"/>
        <end position="144"/>
    </location>
</feature>
<gene>
    <name evidence="8" type="ORF">BDK63_001882</name>
</gene>
<dbReference type="InterPro" id="IPR017867">
    <property type="entry name" value="Tyr_phospatase_low_mol_wt"/>
</dbReference>